<dbReference type="Proteomes" id="UP000060390">
    <property type="component" value="Chromosome"/>
</dbReference>
<sequence length="144" mass="15241">MEIDVRTALLGSDQDRSLQGVLLAVGVSALILIISFLPVAVGAIVEPALVIAGLVLASWWAYDNSGLAISVILVLAPVIARLTYYWWLYLDQPSPVALPLSFGGAGAWEMWVPLALLLGVIAFGVGVILRRGRQFAAGKTNTVA</sequence>
<dbReference type="KEGG" id="hsf:HLASA_1122"/>
<evidence type="ECO:0000313" key="3">
    <source>
        <dbReference type="EMBL" id="ALG82017.1"/>
    </source>
</evidence>
<keyword evidence="1" id="KW-0812">Transmembrane</keyword>
<gene>
    <name evidence="3" type="ORF">HLASA_1122</name>
    <name evidence="2" type="ORF">HLASF_1133</name>
</gene>
<evidence type="ECO:0000313" key="2">
    <source>
        <dbReference type="EMBL" id="AKH97621.1"/>
    </source>
</evidence>
<feature type="transmembrane region" description="Helical" evidence="1">
    <location>
        <begin position="20"/>
        <end position="37"/>
    </location>
</feature>
<keyword evidence="1" id="KW-0472">Membrane</keyword>
<evidence type="ECO:0000313" key="5">
    <source>
        <dbReference type="Proteomes" id="UP000069906"/>
    </source>
</evidence>
<dbReference type="AlphaFoldDB" id="A0A0F7P8W8"/>
<proteinExistence type="predicted"/>
<dbReference type="Proteomes" id="UP000069906">
    <property type="component" value="Chromosome"/>
</dbReference>
<dbReference type="EMBL" id="CP008874">
    <property type="protein sequence ID" value="AKH97621.1"/>
    <property type="molecule type" value="Genomic_DNA"/>
</dbReference>
<reference evidence="2 5" key="1">
    <citation type="journal article" date="2015" name="ISME J.">
        <title>Elemental sulfur and acetate can support life of a novel strictly anaerobic haloarchaeon.</title>
        <authorList>
            <person name="Sorokin D.Y."/>
            <person name="Kublanov I.V."/>
            <person name="Gavrilov S.N."/>
            <person name="Rojo D."/>
            <person name="Roman P."/>
            <person name="Golyshin P.N."/>
            <person name="Slepak V.Z."/>
            <person name="Smedile F."/>
            <person name="Ferrer M."/>
            <person name="Messina E."/>
            <person name="La Cono V."/>
            <person name="Yakimov M.M."/>
        </authorList>
    </citation>
    <scope>NUCLEOTIDE SEQUENCE [LARGE SCALE GENOMIC DNA]</scope>
    <source>
        <strain evidence="2 5">HSR2</strain>
    </source>
</reference>
<dbReference type="RefSeq" id="WP_050048358.1">
    <property type="nucleotide sequence ID" value="NZ_CP008874.1"/>
</dbReference>
<evidence type="ECO:0000256" key="1">
    <source>
        <dbReference type="SAM" id="Phobius"/>
    </source>
</evidence>
<reference evidence="3 4" key="3">
    <citation type="journal article" date="2016" name="Stand. Genomic Sci.">
        <title>Complete genome sequence of 'Halanaeroarchaeum sulfurireducens' M27-SA2, a sulfur-reducing and acetate-oxidizing haloarchaeon from the deep-sea hypersaline anoxic lake Medee.</title>
        <authorList>
            <person name="Messina E."/>
            <person name="Sorokin D.Y."/>
            <person name="Kublanov I.V."/>
            <person name="Toshchakov S."/>
            <person name="Lopatina A."/>
            <person name="Arcadi E."/>
            <person name="Smedile F."/>
            <person name="La Spada G."/>
            <person name="La Cono V."/>
            <person name="Yakimov M.M."/>
        </authorList>
    </citation>
    <scope>NUCLEOTIDE SEQUENCE [LARGE SCALE GENOMIC DNA]</scope>
    <source>
        <strain evidence="3 4">M27-SA2</strain>
    </source>
</reference>
<dbReference type="STRING" id="1604004.HLASA_1122"/>
<protein>
    <submittedName>
        <fullName evidence="2">Uncharacterized protein</fullName>
    </submittedName>
</protein>
<dbReference type="HOGENOM" id="CLU_1792053_0_0_2"/>
<dbReference type="OrthoDB" id="346277at2157"/>
<accession>A0A0F7P8W8</accession>
<reference evidence="4" key="2">
    <citation type="submission" date="2015-05" db="EMBL/GenBank/DDBJ databases">
        <title>Complete genome sequence of Halanaeroarchaeum sulfurireducens type strain M27-SA2, a sulfate-reducer haloarchaeon from marine anoxic lake Medee.</title>
        <authorList>
            <person name="Messina E."/>
            <person name="Kublanov I.V."/>
            <person name="Toshchakov S."/>
            <person name="Arcadi E."/>
            <person name="La Spada G."/>
            <person name="La Cono V."/>
            <person name="Yakimov M.M."/>
        </authorList>
    </citation>
    <scope>NUCLEOTIDE SEQUENCE [LARGE SCALE GENOMIC DNA]</scope>
    <source>
        <strain evidence="4">M27-SA2</strain>
    </source>
</reference>
<dbReference type="KEGG" id="hsu:HLASF_1133"/>
<feature type="transmembrane region" description="Helical" evidence="1">
    <location>
        <begin position="43"/>
        <end position="62"/>
    </location>
</feature>
<evidence type="ECO:0000313" key="4">
    <source>
        <dbReference type="Proteomes" id="UP000060390"/>
    </source>
</evidence>
<keyword evidence="5" id="KW-1185">Reference proteome</keyword>
<keyword evidence="1" id="KW-1133">Transmembrane helix</keyword>
<dbReference type="EMBL" id="CP011564">
    <property type="protein sequence ID" value="ALG82017.1"/>
    <property type="molecule type" value="Genomic_DNA"/>
</dbReference>
<organism evidence="2 5">
    <name type="scientific">Halanaeroarchaeum sulfurireducens</name>
    <dbReference type="NCBI Taxonomy" id="1604004"/>
    <lineage>
        <taxon>Archaea</taxon>
        <taxon>Methanobacteriati</taxon>
        <taxon>Methanobacteriota</taxon>
        <taxon>Stenosarchaea group</taxon>
        <taxon>Halobacteria</taxon>
        <taxon>Halobacteriales</taxon>
        <taxon>Halobacteriaceae</taxon>
        <taxon>Halanaeroarchaeum</taxon>
    </lineage>
</organism>
<feature type="transmembrane region" description="Helical" evidence="1">
    <location>
        <begin position="69"/>
        <end position="90"/>
    </location>
</feature>
<feature type="transmembrane region" description="Helical" evidence="1">
    <location>
        <begin position="110"/>
        <end position="129"/>
    </location>
</feature>
<dbReference type="GeneID" id="26010475"/>
<name>A0A0F7P8W8_9EURY</name>